<protein>
    <submittedName>
        <fullName evidence="4">Exported protein</fullName>
    </submittedName>
</protein>
<dbReference type="HOGENOM" id="CLU_1150599_0_0_7"/>
<dbReference type="STRING" id="862908.BMS_0262"/>
<keyword evidence="1 2" id="KW-0732">Signal</keyword>
<dbReference type="Proteomes" id="UP000008963">
    <property type="component" value="Chromosome"/>
</dbReference>
<dbReference type="InterPro" id="IPR030820">
    <property type="entry name" value="OMP_myx_plus_Proteobacteria"/>
</dbReference>
<evidence type="ECO:0000313" key="4">
    <source>
        <dbReference type="EMBL" id="CBW25191.1"/>
    </source>
</evidence>
<dbReference type="EMBL" id="FQ312005">
    <property type="protein sequence ID" value="CBW25191.1"/>
    <property type="molecule type" value="Genomic_DNA"/>
</dbReference>
<dbReference type="NCBIfam" id="TIGR04565">
    <property type="entry name" value="OMP_myx_plus"/>
    <property type="match status" value="1"/>
</dbReference>
<organism evidence="4 5">
    <name type="scientific">Halobacteriovorax marinus (strain ATCC BAA-682 / DSM 15412 / SJ)</name>
    <name type="common">Bacteriovorax marinus</name>
    <dbReference type="NCBI Taxonomy" id="862908"/>
    <lineage>
        <taxon>Bacteria</taxon>
        <taxon>Pseudomonadati</taxon>
        <taxon>Bdellovibrionota</taxon>
        <taxon>Bacteriovoracia</taxon>
        <taxon>Bacteriovoracales</taxon>
        <taxon>Halobacteriovoraceae</taxon>
        <taxon>Halobacteriovorax</taxon>
    </lineage>
</organism>
<dbReference type="PATRIC" id="fig|862908.3.peg.252"/>
<evidence type="ECO:0000259" key="3">
    <source>
        <dbReference type="Pfam" id="PF13505"/>
    </source>
</evidence>
<feature type="domain" description="Outer membrane protein beta-barrel" evidence="3">
    <location>
        <begin position="51"/>
        <end position="236"/>
    </location>
</feature>
<dbReference type="RefSeq" id="WP_014242980.1">
    <property type="nucleotide sequence ID" value="NC_016620.1"/>
</dbReference>
<sequence>MNKFIVFSFLLVTSLFSFQSYAAEGDAYDFSWLDPDKEVFVLQNRKFRKAGRLHATGGFGFTTSGAFVDAKAFQGRVGYFIKEEFGVEFLYSKNSGEENSTATSVRNPGGPGSFPFRRIVDNYMGAMFLWSPFYNKINTFNKIIYMDWILGIGFAKLEETNNRNEITSSGGDTSLTTESHTGLMWDIGAKFYITERWDIRIDLTSVNYKAMEAKTVGAEEILYSNYDLTVALGITF</sequence>
<dbReference type="AlphaFoldDB" id="E1X396"/>
<gene>
    <name evidence="4" type="ordered locus">BMS_0262</name>
</gene>
<evidence type="ECO:0000313" key="5">
    <source>
        <dbReference type="Proteomes" id="UP000008963"/>
    </source>
</evidence>
<accession>E1X396</accession>
<dbReference type="Pfam" id="PF13505">
    <property type="entry name" value="OMP_b-brl"/>
    <property type="match status" value="1"/>
</dbReference>
<dbReference type="InterPro" id="IPR027385">
    <property type="entry name" value="Beta-barrel_OMP"/>
</dbReference>
<name>E1X396_HALMS</name>
<feature type="chain" id="PRO_5003154877" evidence="2">
    <location>
        <begin position="23"/>
        <end position="236"/>
    </location>
</feature>
<keyword evidence="5" id="KW-1185">Reference proteome</keyword>
<dbReference type="OrthoDB" id="5294400at2"/>
<dbReference type="Gene3D" id="2.40.160.20">
    <property type="match status" value="1"/>
</dbReference>
<reference evidence="5" key="1">
    <citation type="journal article" date="2013" name="ISME J.">
        <title>A small predatory core genome in the divergent marine Bacteriovorax marinus SJ and the terrestrial Bdellovibrio bacteriovorus.</title>
        <authorList>
            <person name="Crossman L.C."/>
            <person name="Chen H."/>
            <person name="Cerdeno-Tarraga A.M."/>
            <person name="Brooks K."/>
            <person name="Quail M.A."/>
            <person name="Pineiro S.A."/>
            <person name="Hobley L."/>
            <person name="Sockett R.E."/>
            <person name="Bentley S.D."/>
            <person name="Parkhill J."/>
            <person name="Williams H.N."/>
            <person name="Stine O.C."/>
        </authorList>
    </citation>
    <scope>NUCLEOTIDE SEQUENCE [LARGE SCALE GENOMIC DNA]</scope>
    <source>
        <strain evidence="5">ATCC BAA-682 / DSM 15412 / SJ</strain>
    </source>
</reference>
<proteinExistence type="predicted"/>
<feature type="signal peptide" evidence="2">
    <location>
        <begin position="1"/>
        <end position="22"/>
    </location>
</feature>
<evidence type="ECO:0000256" key="1">
    <source>
        <dbReference type="ARBA" id="ARBA00022729"/>
    </source>
</evidence>
<dbReference type="KEGG" id="bmx:BMS_0262"/>
<evidence type="ECO:0000256" key="2">
    <source>
        <dbReference type="SAM" id="SignalP"/>
    </source>
</evidence>